<gene>
    <name evidence="1" type="ORF">Indivirus_15_4</name>
</gene>
<proteinExistence type="predicted"/>
<sequence>MEESVLIFTEPIDRRTYMNHYMKEYRKNNNERYTVKERCDICDCEINKSNKTHHIKTKKHKMNEMIIQMKELENSMKLMLGK</sequence>
<evidence type="ECO:0000313" key="1">
    <source>
        <dbReference type="EMBL" id="ARF10104.1"/>
    </source>
</evidence>
<organism evidence="1">
    <name type="scientific">Indivirus ILV1</name>
    <dbReference type="NCBI Taxonomy" id="1977633"/>
    <lineage>
        <taxon>Viruses</taxon>
        <taxon>Varidnaviria</taxon>
        <taxon>Bamfordvirae</taxon>
        <taxon>Nucleocytoviricota</taxon>
        <taxon>Megaviricetes</taxon>
        <taxon>Imitervirales</taxon>
        <taxon>Mimiviridae</taxon>
        <taxon>Klosneuvirinae</taxon>
        <taxon>Indivirus</taxon>
    </lineage>
</organism>
<protein>
    <submittedName>
        <fullName evidence="1">Uncharacterized protein</fullName>
    </submittedName>
</protein>
<name>A0A1V0SEP5_9VIRU</name>
<dbReference type="EMBL" id="KY684099">
    <property type="protein sequence ID" value="ARF10104.1"/>
    <property type="molecule type" value="Genomic_DNA"/>
</dbReference>
<accession>A0A1V0SEP5</accession>
<reference evidence="1" key="1">
    <citation type="journal article" date="2017" name="Science">
        <title>Giant viruses with an expanded complement of translation system components.</title>
        <authorList>
            <person name="Schulz F."/>
            <person name="Yutin N."/>
            <person name="Ivanova N.N."/>
            <person name="Ortega D.R."/>
            <person name="Lee T.K."/>
            <person name="Vierheilig J."/>
            <person name="Daims H."/>
            <person name="Horn M."/>
            <person name="Wagner M."/>
            <person name="Jensen G.J."/>
            <person name="Kyrpides N.C."/>
            <person name="Koonin E.V."/>
            <person name="Woyke T."/>
        </authorList>
    </citation>
    <scope>NUCLEOTIDE SEQUENCE</scope>
    <source>
        <strain evidence="1">ILV1</strain>
    </source>
</reference>